<dbReference type="InParanoid" id="H2Z5K2"/>
<dbReference type="Proteomes" id="UP000007875">
    <property type="component" value="Unassembled WGS sequence"/>
</dbReference>
<dbReference type="PANTHER" id="PTHR35169">
    <property type="entry name" value="FE2OG DIOXYGENASE DOMAIN-CONTAINING PROTEIN"/>
    <property type="match status" value="1"/>
</dbReference>
<protein>
    <recommendedName>
        <fullName evidence="3">Prolyl 4-hydroxylase alpha subunit Fe(2+) 2OG dioxygenase domain-containing protein</fullName>
    </recommendedName>
</protein>
<dbReference type="Gene3D" id="2.60.120.620">
    <property type="entry name" value="q2cbj1_9rhob like domain"/>
    <property type="match status" value="1"/>
</dbReference>
<evidence type="ECO:0008006" key="3">
    <source>
        <dbReference type="Google" id="ProtNLM"/>
    </source>
</evidence>
<evidence type="ECO:0000313" key="2">
    <source>
        <dbReference type="Proteomes" id="UP000007875"/>
    </source>
</evidence>
<dbReference type="eggNOG" id="ENOG502RZF3">
    <property type="taxonomic scope" value="Eukaryota"/>
</dbReference>
<dbReference type="PANTHER" id="PTHR35169:SF1">
    <property type="entry name" value="PROLYL 4-HYDROXYLASE ALPHA SUBUNIT FE(2+) 2OG DIOXYGENASE DOMAIN-CONTAINING PROTEIN"/>
    <property type="match status" value="1"/>
</dbReference>
<dbReference type="OMA" id="DMWKRLQ"/>
<reference evidence="1" key="3">
    <citation type="submission" date="2025-09" db="UniProtKB">
        <authorList>
            <consortium name="Ensembl"/>
        </authorList>
    </citation>
    <scope>IDENTIFICATION</scope>
</reference>
<reference evidence="1" key="2">
    <citation type="submission" date="2025-08" db="UniProtKB">
        <authorList>
            <consortium name="Ensembl"/>
        </authorList>
    </citation>
    <scope>IDENTIFICATION</scope>
</reference>
<dbReference type="Ensembl" id="ENSCSAVT00000013013.1">
    <property type="protein sequence ID" value="ENSCSAVP00000012864.1"/>
    <property type="gene ID" value="ENSCSAVG00000007553.1"/>
</dbReference>
<organism evidence="1 2">
    <name type="scientific">Ciona savignyi</name>
    <name type="common">Pacific transparent sea squirt</name>
    <dbReference type="NCBI Taxonomy" id="51511"/>
    <lineage>
        <taxon>Eukaryota</taxon>
        <taxon>Metazoa</taxon>
        <taxon>Chordata</taxon>
        <taxon>Tunicata</taxon>
        <taxon>Ascidiacea</taxon>
        <taxon>Phlebobranchia</taxon>
        <taxon>Cionidae</taxon>
        <taxon>Ciona</taxon>
    </lineage>
</organism>
<keyword evidence="2" id="KW-1185">Reference proteome</keyword>
<name>H2Z5K2_CIOSA</name>
<accession>H2Z5K2</accession>
<proteinExistence type="predicted"/>
<evidence type="ECO:0000313" key="1">
    <source>
        <dbReference type="Ensembl" id="ENSCSAVP00000012864.1"/>
    </source>
</evidence>
<sequence>MAWRNLLLPRPITKNGWDKTAQQGGDNVQWMSMYEVDSFVLSDMWKRLQDVLSYASNETAWYPYDVAVNYLKSHDHTRIHPDSAPHEVEFTLLLYLSEGFAPGDYGETNWVLAREDDGVHSYIGPGGDMFESIGAVAPKFGRLAVFRNNIEHSAHPPSLQYLGGRFTFAVKVSRNKRLNLVKRTYERMEQLHNMSPTMQNYNRQLLMGLHDDTDKSKLSTEDLEKVFKKVVNQVQNDRADEHYNLIQQITRNI</sequence>
<dbReference type="AlphaFoldDB" id="H2Z5K2"/>
<reference evidence="2" key="1">
    <citation type="submission" date="2003-08" db="EMBL/GenBank/DDBJ databases">
        <authorList>
            <person name="Birren B."/>
            <person name="Nusbaum C."/>
            <person name="Abebe A."/>
            <person name="Abouelleil A."/>
            <person name="Adekoya E."/>
            <person name="Ait-zahra M."/>
            <person name="Allen N."/>
            <person name="Allen T."/>
            <person name="An P."/>
            <person name="Anderson M."/>
            <person name="Anderson S."/>
            <person name="Arachchi H."/>
            <person name="Armbruster J."/>
            <person name="Bachantsang P."/>
            <person name="Baldwin J."/>
            <person name="Barry A."/>
            <person name="Bayul T."/>
            <person name="Blitshsteyn B."/>
            <person name="Bloom T."/>
            <person name="Blye J."/>
            <person name="Boguslavskiy L."/>
            <person name="Borowsky M."/>
            <person name="Boukhgalter B."/>
            <person name="Brunache A."/>
            <person name="Butler J."/>
            <person name="Calixte N."/>
            <person name="Calvo S."/>
            <person name="Camarata J."/>
            <person name="Campo K."/>
            <person name="Chang J."/>
            <person name="Cheshatsang Y."/>
            <person name="Citroen M."/>
            <person name="Collymore A."/>
            <person name="Considine T."/>
            <person name="Cook A."/>
            <person name="Cooke P."/>
            <person name="Corum B."/>
            <person name="Cuomo C."/>
            <person name="David R."/>
            <person name="Dawoe T."/>
            <person name="Degray S."/>
            <person name="Dodge S."/>
            <person name="Dooley K."/>
            <person name="Dorje P."/>
            <person name="Dorjee K."/>
            <person name="Dorris L."/>
            <person name="Duffey N."/>
            <person name="Dupes A."/>
            <person name="Elkins T."/>
            <person name="Engels R."/>
            <person name="Erickson J."/>
            <person name="Farina A."/>
            <person name="Faro S."/>
            <person name="Ferreira P."/>
            <person name="Fischer H."/>
            <person name="Fitzgerald M."/>
            <person name="Foley K."/>
            <person name="Gage D."/>
            <person name="Galagan J."/>
            <person name="Gearin G."/>
            <person name="Gnerre S."/>
            <person name="Gnirke A."/>
            <person name="Goyette A."/>
            <person name="Graham J."/>
            <person name="Grandbois E."/>
            <person name="Gyaltsen K."/>
            <person name="Hafez N."/>
            <person name="Hagopian D."/>
            <person name="Hagos B."/>
            <person name="Hall J."/>
            <person name="Hatcher B."/>
            <person name="Heller A."/>
            <person name="Higgins H."/>
            <person name="Honan T."/>
            <person name="Horn A."/>
            <person name="Houde N."/>
            <person name="Hughes L."/>
            <person name="Hulme W."/>
            <person name="Husby E."/>
            <person name="Iliev I."/>
            <person name="Jaffe D."/>
            <person name="Jones C."/>
            <person name="Kamal M."/>
            <person name="Kamat A."/>
            <person name="Kamvysselis M."/>
            <person name="Karlsson E."/>
            <person name="Kells C."/>
            <person name="Kieu A."/>
            <person name="Kisner P."/>
            <person name="Kodira C."/>
            <person name="Kulbokas E."/>
            <person name="Labutti K."/>
            <person name="Lama D."/>
            <person name="Landers T."/>
            <person name="Leger J."/>
            <person name="Levine S."/>
            <person name="Lewis D."/>
            <person name="Lewis T."/>
            <person name="Lindblad-toh K."/>
            <person name="Liu X."/>
            <person name="Lokyitsang T."/>
            <person name="Lokyitsang Y."/>
            <person name="Lucien O."/>
            <person name="Lui A."/>
            <person name="Ma L.J."/>
            <person name="Mabbitt R."/>
            <person name="Macdonald J."/>
            <person name="Maclean C."/>
            <person name="Major J."/>
            <person name="Manning J."/>
            <person name="Marabella R."/>
            <person name="Maru K."/>
            <person name="Matthews C."/>
            <person name="Mauceli E."/>
            <person name="Mccarthy M."/>
            <person name="Mcdonough S."/>
            <person name="Mcghee T."/>
            <person name="Meldrim J."/>
            <person name="Meneus L."/>
            <person name="Mesirov J."/>
            <person name="Mihalev A."/>
            <person name="Mihova T."/>
            <person name="Mikkelsen T."/>
            <person name="Mlenga V."/>
            <person name="Moru K."/>
            <person name="Mozes J."/>
            <person name="Mulrain L."/>
            <person name="Munson G."/>
            <person name="Naylor J."/>
            <person name="Newes C."/>
            <person name="Nguyen C."/>
            <person name="Nguyen N."/>
            <person name="Nguyen T."/>
            <person name="Nicol R."/>
            <person name="Nielsen C."/>
            <person name="Nizzari M."/>
            <person name="Norbu C."/>
            <person name="Norbu N."/>
            <person name="O'donnell P."/>
            <person name="Okoawo O."/>
            <person name="O'leary S."/>
            <person name="Omotosho B."/>
            <person name="O'neill K."/>
            <person name="Osman S."/>
            <person name="Parker S."/>
            <person name="Perrin D."/>
            <person name="Phunkhang P."/>
            <person name="Piqani B."/>
            <person name="Purcell S."/>
            <person name="Rachupka T."/>
            <person name="Ramasamy U."/>
            <person name="Rameau R."/>
            <person name="Ray V."/>
            <person name="Raymond C."/>
            <person name="Retta R."/>
            <person name="Richardson S."/>
            <person name="Rise C."/>
            <person name="Rodriguez J."/>
            <person name="Rogers J."/>
            <person name="Rogov P."/>
            <person name="Rutman M."/>
            <person name="Schupbach R."/>
            <person name="Seaman C."/>
            <person name="Settipalli S."/>
            <person name="Sharpe T."/>
            <person name="Sheridan J."/>
            <person name="Sherpa N."/>
            <person name="Shi J."/>
            <person name="Smirnov S."/>
            <person name="Smith C."/>
            <person name="Sougnez C."/>
            <person name="Spencer B."/>
            <person name="Stalker J."/>
            <person name="Stange-thomann N."/>
            <person name="Stavropoulos S."/>
            <person name="Stetson K."/>
            <person name="Stone C."/>
            <person name="Stone S."/>
            <person name="Stubbs M."/>
            <person name="Talamas J."/>
            <person name="Tchuinga P."/>
            <person name="Tenzing P."/>
            <person name="Tesfaye S."/>
            <person name="Theodore J."/>
            <person name="Thoulutsang Y."/>
            <person name="Topham K."/>
            <person name="Towey S."/>
            <person name="Tsamla T."/>
            <person name="Tsomo N."/>
            <person name="Vallee D."/>
            <person name="Vassiliev H."/>
            <person name="Venkataraman V."/>
            <person name="Vinson J."/>
            <person name="Vo A."/>
            <person name="Wade C."/>
            <person name="Wang S."/>
            <person name="Wangchuk T."/>
            <person name="Wangdi T."/>
            <person name="Whittaker C."/>
            <person name="Wilkinson J."/>
            <person name="Wu Y."/>
            <person name="Wyman D."/>
            <person name="Yadav S."/>
            <person name="Yang S."/>
            <person name="Yang X."/>
            <person name="Yeager S."/>
            <person name="Yee E."/>
            <person name="Young G."/>
            <person name="Zainoun J."/>
            <person name="Zembeck L."/>
            <person name="Zimmer A."/>
            <person name="Zody M."/>
            <person name="Lander E."/>
        </authorList>
    </citation>
    <scope>NUCLEOTIDE SEQUENCE [LARGE SCALE GENOMIC DNA]</scope>
</reference>
<dbReference type="GeneTree" id="ENSGT00530000064880"/>
<dbReference type="HOGENOM" id="CLU_1244969_0_0_1"/>